<reference evidence="1" key="3">
    <citation type="submission" date="2025-09" db="UniProtKB">
        <authorList>
            <consortium name="Ensembl"/>
        </authorList>
    </citation>
    <scope>IDENTIFICATION</scope>
</reference>
<dbReference type="Ensembl" id="ENSOART00020071138.1">
    <property type="protein sequence ID" value="ENSOARP00020052759.1"/>
    <property type="gene ID" value="ENSOARG00020025265.2"/>
</dbReference>
<sequence>MAAHLKKRVYEEFTKVVQQQQDEVATKKLRMTKPSKSAALHIDLCKATSPADALQYLLQFARKPVEAESVEGVVRILLEHYYKENDASVRLKIASLLGLLSKTAGFSPDCIMDDAINILQNETRLQQYMNRGLPDVQAGFRKGRGTRDQIANIRWITEKAREFQKTSISAFLPVPKPLTVWITINCGKFFKRWEYQTT</sequence>
<accession>A0AC11E166</accession>
<protein>
    <submittedName>
        <fullName evidence="1">Integrator complex subunit 4</fullName>
    </submittedName>
</protein>
<organism evidence="1">
    <name type="scientific">Ovis aries</name>
    <name type="common">Sheep</name>
    <dbReference type="NCBI Taxonomy" id="9940"/>
    <lineage>
        <taxon>Eukaryota</taxon>
        <taxon>Metazoa</taxon>
        <taxon>Chordata</taxon>
        <taxon>Craniata</taxon>
        <taxon>Vertebrata</taxon>
        <taxon>Euteleostomi</taxon>
        <taxon>Mammalia</taxon>
        <taxon>Eutheria</taxon>
        <taxon>Laurasiatheria</taxon>
        <taxon>Artiodactyla</taxon>
        <taxon>Ruminantia</taxon>
        <taxon>Pecora</taxon>
        <taxon>Bovidae</taxon>
        <taxon>Caprinae</taxon>
        <taxon>Ovis</taxon>
    </lineage>
</organism>
<evidence type="ECO:0000313" key="1">
    <source>
        <dbReference type="Ensembl" id="ENSOARP00020052759.1"/>
    </source>
</evidence>
<name>A0AC11E166_SHEEP</name>
<gene>
    <name evidence="1" type="primary">INTS4</name>
</gene>
<proteinExistence type="predicted"/>
<reference evidence="1" key="1">
    <citation type="submission" date="2020-11" db="EMBL/GenBank/DDBJ databases">
        <authorList>
            <person name="Davenport K.M."/>
            <person name="Bickhart D.M."/>
            <person name="Smith T.P.L."/>
            <person name="Murdoch B.M."/>
            <person name="Rosen B.D."/>
        </authorList>
    </citation>
    <scope>NUCLEOTIDE SEQUENCE [LARGE SCALE GENOMIC DNA]</scope>
    <source>
        <strain evidence="1">OAR_USU_Benz2616</strain>
    </source>
</reference>
<reference evidence="1" key="2">
    <citation type="submission" date="2025-08" db="UniProtKB">
        <authorList>
            <consortium name="Ensembl"/>
        </authorList>
    </citation>
    <scope>IDENTIFICATION</scope>
</reference>